<organism evidence="1 2">
    <name type="scientific">Hohenbuehelia grisea</name>
    <dbReference type="NCBI Taxonomy" id="104357"/>
    <lineage>
        <taxon>Eukaryota</taxon>
        <taxon>Fungi</taxon>
        <taxon>Dikarya</taxon>
        <taxon>Basidiomycota</taxon>
        <taxon>Agaricomycotina</taxon>
        <taxon>Agaricomycetes</taxon>
        <taxon>Agaricomycetidae</taxon>
        <taxon>Agaricales</taxon>
        <taxon>Pleurotineae</taxon>
        <taxon>Pleurotaceae</taxon>
        <taxon>Hohenbuehelia</taxon>
    </lineage>
</organism>
<reference evidence="2" key="1">
    <citation type="submission" date="2024-06" db="EMBL/GenBank/DDBJ databases">
        <title>Multi-omics analyses provide insights into the biosynthesis of the anticancer antibiotic pleurotin in Hohenbuehelia grisea.</title>
        <authorList>
            <person name="Weaver J.A."/>
            <person name="Alberti F."/>
        </authorList>
    </citation>
    <scope>NUCLEOTIDE SEQUENCE [LARGE SCALE GENOMIC DNA]</scope>
    <source>
        <strain evidence="2">T-177</strain>
    </source>
</reference>
<proteinExistence type="predicted"/>
<keyword evidence="2" id="KW-1185">Reference proteome</keyword>
<dbReference type="EMBL" id="JASNQZ010000003">
    <property type="protein sequence ID" value="KAL0959304.1"/>
    <property type="molecule type" value="Genomic_DNA"/>
</dbReference>
<evidence type="ECO:0000313" key="1">
    <source>
        <dbReference type="EMBL" id="KAL0959304.1"/>
    </source>
</evidence>
<gene>
    <name evidence="1" type="ORF">HGRIS_014568</name>
</gene>
<name>A0ABR3JUH4_9AGAR</name>
<accession>A0ABR3JUH4</accession>
<comment type="caution">
    <text evidence="1">The sequence shown here is derived from an EMBL/GenBank/DDBJ whole genome shotgun (WGS) entry which is preliminary data.</text>
</comment>
<evidence type="ECO:0000313" key="2">
    <source>
        <dbReference type="Proteomes" id="UP001556367"/>
    </source>
</evidence>
<dbReference type="Proteomes" id="UP001556367">
    <property type="component" value="Unassembled WGS sequence"/>
</dbReference>
<sequence>MLRAFRFIDDYFEDQKSANAQAKKPLAEQKIVRISKDLKIFRSHNDGEVSSAAKSQSGQGMV</sequence>
<protein>
    <submittedName>
        <fullName evidence="1">Uncharacterized protein</fullName>
    </submittedName>
</protein>